<dbReference type="InterPro" id="IPR036397">
    <property type="entry name" value="RNaseH_sf"/>
</dbReference>
<dbReference type="EMBL" id="JADKYB010000030">
    <property type="protein sequence ID" value="MBM9509933.1"/>
    <property type="molecule type" value="Genomic_DNA"/>
</dbReference>
<evidence type="ECO:0000313" key="2">
    <source>
        <dbReference type="Proteomes" id="UP000749040"/>
    </source>
</evidence>
<dbReference type="Proteomes" id="UP000749040">
    <property type="component" value="Unassembled WGS sequence"/>
</dbReference>
<evidence type="ECO:0000313" key="1">
    <source>
        <dbReference type="EMBL" id="MBM9509933.1"/>
    </source>
</evidence>
<dbReference type="SUPFAM" id="SSF53098">
    <property type="entry name" value="Ribonuclease H-like"/>
    <property type="match status" value="1"/>
</dbReference>
<proteinExistence type="predicted"/>
<name>A0ABS2U6Z9_9ACTN</name>
<accession>A0ABS2U6Z9</accession>
<keyword evidence="2" id="KW-1185">Reference proteome</keyword>
<gene>
    <name evidence="1" type="ORF">ITX44_36345</name>
</gene>
<evidence type="ECO:0008006" key="3">
    <source>
        <dbReference type="Google" id="ProtNLM"/>
    </source>
</evidence>
<dbReference type="Gene3D" id="3.30.420.10">
    <property type="entry name" value="Ribonuclease H-like superfamily/Ribonuclease H"/>
    <property type="match status" value="1"/>
</dbReference>
<reference evidence="1 2" key="1">
    <citation type="submission" date="2021-01" db="EMBL/GenBank/DDBJ databases">
        <title>Streptomyces acididurans sp. nov., isolated from a peat swamp forest soil.</title>
        <authorList>
            <person name="Chantavorakit T."/>
            <person name="Duangmal K."/>
        </authorList>
    </citation>
    <scope>NUCLEOTIDE SEQUENCE [LARGE SCALE GENOMIC DNA]</scope>
    <source>
        <strain evidence="1 2">KK5PA1</strain>
    </source>
</reference>
<dbReference type="InterPro" id="IPR012337">
    <property type="entry name" value="RNaseH-like_sf"/>
</dbReference>
<sequence>MTGTASALPIAATGVETTGTNPTYHMAWEVGVIRRDLDGTETRHLWQIRPTSVDLMNADDEALDISRFRDRMVVPHDEDALDMTPTLTGGQPIPLSYVDAAWQIHDTLQRTVMVGSNPHFDASFLHHLFRAGKDPWHYRPVCAVTLAAARLRAQGAMWQMPFSTDDVANTIGVPRPGPDKAHTALGDAEWALALYDAATAYPPALRRCLFPGCLHEFDVIAHMSGWPPATSAWSGKGWVQMRPTILTGYACPDHAQAIRDHRITWQHPADGTLALACSCGWASPTARWRGVPEAAWQEHLLLMVGASE</sequence>
<organism evidence="1 2">
    <name type="scientific">Actinacidiphila acididurans</name>
    <dbReference type="NCBI Taxonomy" id="2784346"/>
    <lineage>
        <taxon>Bacteria</taxon>
        <taxon>Bacillati</taxon>
        <taxon>Actinomycetota</taxon>
        <taxon>Actinomycetes</taxon>
        <taxon>Kitasatosporales</taxon>
        <taxon>Streptomycetaceae</taxon>
        <taxon>Actinacidiphila</taxon>
    </lineage>
</organism>
<dbReference type="RefSeq" id="WP_205363504.1">
    <property type="nucleotide sequence ID" value="NZ_JADKYB010000030.1"/>
</dbReference>
<protein>
    <recommendedName>
        <fullName evidence="3">DNA polymerase III subunit epsilon</fullName>
    </recommendedName>
</protein>
<comment type="caution">
    <text evidence="1">The sequence shown here is derived from an EMBL/GenBank/DDBJ whole genome shotgun (WGS) entry which is preliminary data.</text>
</comment>